<accession>A0A9R1XP13</accession>
<proteinExistence type="predicted"/>
<evidence type="ECO:0000313" key="2">
    <source>
        <dbReference type="Proteomes" id="UP000235145"/>
    </source>
</evidence>
<organism evidence="1 2">
    <name type="scientific">Lactuca sativa</name>
    <name type="common">Garden lettuce</name>
    <dbReference type="NCBI Taxonomy" id="4236"/>
    <lineage>
        <taxon>Eukaryota</taxon>
        <taxon>Viridiplantae</taxon>
        <taxon>Streptophyta</taxon>
        <taxon>Embryophyta</taxon>
        <taxon>Tracheophyta</taxon>
        <taxon>Spermatophyta</taxon>
        <taxon>Magnoliopsida</taxon>
        <taxon>eudicotyledons</taxon>
        <taxon>Gunneridae</taxon>
        <taxon>Pentapetalae</taxon>
        <taxon>asterids</taxon>
        <taxon>campanulids</taxon>
        <taxon>Asterales</taxon>
        <taxon>Asteraceae</taxon>
        <taxon>Cichorioideae</taxon>
        <taxon>Cichorieae</taxon>
        <taxon>Lactucinae</taxon>
        <taxon>Lactuca</taxon>
    </lineage>
</organism>
<comment type="caution">
    <text evidence="1">The sequence shown here is derived from an EMBL/GenBank/DDBJ whole genome shotgun (WGS) entry which is preliminary data.</text>
</comment>
<dbReference type="AlphaFoldDB" id="A0A9R1XP13"/>
<protein>
    <submittedName>
        <fullName evidence="1">Uncharacterized protein</fullName>
    </submittedName>
</protein>
<sequence length="81" mass="9687">METFYVLLNIQSYFVFTNYCVPECTDLDQRMKLINGHDLKNNKIIESEGKRLQNYLEEQYHSLGTDPRRWLIEPTVEGEEE</sequence>
<dbReference type="Proteomes" id="UP000235145">
    <property type="component" value="Unassembled WGS sequence"/>
</dbReference>
<dbReference type="EMBL" id="NBSK02000003">
    <property type="protein sequence ID" value="KAJ0216679.1"/>
    <property type="molecule type" value="Genomic_DNA"/>
</dbReference>
<evidence type="ECO:0000313" key="1">
    <source>
        <dbReference type="EMBL" id="KAJ0216679.1"/>
    </source>
</evidence>
<gene>
    <name evidence="1" type="ORF">LSAT_V11C300140310</name>
</gene>
<name>A0A9R1XP13_LACSA</name>
<reference evidence="1 2" key="1">
    <citation type="journal article" date="2017" name="Nat. Commun.">
        <title>Genome assembly with in vitro proximity ligation data and whole-genome triplication in lettuce.</title>
        <authorList>
            <person name="Reyes-Chin-Wo S."/>
            <person name="Wang Z."/>
            <person name="Yang X."/>
            <person name="Kozik A."/>
            <person name="Arikit S."/>
            <person name="Song C."/>
            <person name="Xia L."/>
            <person name="Froenicke L."/>
            <person name="Lavelle D.O."/>
            <person name="Truco M.J."/>
            <person name="Xia R."/>
            <person name="Zhu S."/>
            <person name="Xu C."/>
            <person name="Xu H."/>
            <person name="Xu X."/>
            <person name="Cox K."/>
            <person name="Korf I."/>
            <person name="Meyers B.C."/>
            <person name="Michelmore R.W."/>
        </authorList>
    </citation>
    <scope>NUCLEOTIDE SEQUENCE [LARGE SCALE GENOMIC DNA]</scope>
    <source>
        <strain evidence="2">cv. Salinas</strain>
        <tissue evidence="1">Seedlings</tissue>
    </source>
</reference>
<keyword evidence="2" id="KW-1185">Reference proteome</keyword>